<name>A0A915I307_ROMCU</name>
<keyword evidence="1" id="KW-1185">Reference proteome</keyword>
<dbReference type="Proteomes" id="UP000887565">
    <property type="component" value="Unplaced"/>
</dbReference>
<reference evidence="2" key="1">
    <citation type="submission" date="2022-11" db="UniProtKB">
        <authorList>
            <consortium name="WormBaseParasite"/>
        </authorList>
    </citation>
    <scope>IDENTIFICATION</scope>
</reference>
<evidence type="ECO:0000313" key="1">
    <source>
        <dbReference type="Proteomes" id="UP000887565"/>
    </source>
</evidence>
<dbReference type="AlphaFoldDB" id="A0A915I307"/>
<protein>
    <submittedName>
        <fullName evidence="2">Uncharacterized protein</fullName>
    </submittedName>
</protein>
<dbReference type="WBParaSite" id="nRc.2.0.1.t08513-RA">
    <property type="protein sequence ID" value="nRc.2.0.1.t08513-RA"/>
    <property type="gene ID" value="nRc.2.0.1.g08513"/>
</dbReference>
<sequence length="99" mass="11510">MLPNIKGLKVQAHLEKKDYIVTGRIVIKPKIHHQLCDIRKKTEHRRNQRTHSPNRYVVQLSQIGKITFLILGQGSIKIDQFSCDVVRSIITEDYYILAT</sequence>
<evidence type="ECO:0000313" key="2">
    <source>
        <dbReference type="WBParaSite" id="nRc.2.0.1.t08513-RA"/>
    </source>
</evidence>
<proteinExistence type="predicted"/>
<accession>A0A915I307</accession>
<organism evidence="1 2">
    <name type="scientific">Romanomermis culicivorax</name>
    <name type="common">Nematode worm</name>
    <dbReference type="NCBI Taxonomy" id="13658"/>
    <lineage>
        <taxon>Eukaryota</taxon>
        <taxon>Metazoa</taxon>
        <taxon>Ecdysozoa</taxon>
        <taxon>Nematoda</taxon>
        <taxon>Enoplea</taxon>
        <taxon>Dorylaimia</taxon>
        <taxon>Mermithida</taxon>
        <taxon>Mermithoidea</taxon>
        <taxon>Mermithidae</taxon>
        <taxon>Romanomermis</taxon>
    </lineage>
</organism>